<name>A0ABW5QYW9_9BACL</name>
<dbReference type="InterPro" id="IPR036291">
    <property type="entry name" value="NAD(P)-bd_dom_sf"/>
</dbReference>
<sequence>MEKRLKVAIVGCGGIANGKHMPALSRNGHVELVAFCDIVEEKAVKASEQYGGEGSKVYTDYRVLLQDESIDVVHVCTPNDSHAPITIAALEAGKHVMCEKPMAKTAAEARAMVEAAKRTGKKLSIGYNNRFRPDSQHLKQICESGELGEIYYAKAHAIRRRAVPTWGVFLDEEKQGGGPLIDIGTHALDLTLWMMDNYEPLSVTGSVFHKLGSRANAANAWGPWDPAKFTVEDSAMAFIKMANGATIVLESSWALNTLEVDEAKCTLCGTEGGADMKGGLRINGEENSRLFVKEIDLKAGGVAFYSGTEQRDIDLECAVWIDAVLNDKEPVVRPEQALVVTEILEAVYESARTGQTVYFERNRSGEGIAIS</sequence>
<dbReference type="InterPro" id="IPR052515">
    <property type="entry name" value="Gfo/Idh/MocA_Oxidoreductase"/>
</dbReference>
<dbReference type="InterPro" id="IPR000683">
    <property type="entry name" value="Gfo/Idh/MocA-like_OxRdtase_N"/>
</dbReference>
<evidence type="ECO:0000259" key="1">
    <source>
        <dbReference type="Pfam" id="PF01408"/>
    </source>
</evidence>
<gene>
    <name evidence="3" type="ORF">ACFSW5_13215</name>
</gene>
<protein>
    <submittedName>
        <fullName evidence="3">Gfo/Idh/MocA family protein</fullName>
    </submittedName>
</protein>
<dbReference type="Gene3D" id="3.30.360.10">
    <property type="entry name" value="Dihydrodipicolinate Reductase, domain 2"/>
    <property type="match status" value="1"/>
</dbReference>
<dbReference type="Gene3D" id="3.40.50.720">
    <property type="entry name" value="NAD(P)-binding Rossmann-like Domain"/>
    <property type="match status" value="1"/>
</dbReference>
<evidence type="ECO:0000313" key="3">
    <source>
        <dbReference type="EMBL" id="MFD2661211.1"/>
    </source>
</evidence>
<feature type="domain" description="GFO/IDH/MocA-like oxidoreductase" evidence="2">
    <location>
        <begin position="136"/>
        <end position="273"/>
    </location>
</feature>
<dbReference type="SUPFAM" id="SSF51735">
    <property type="entry name" value="NAD(P)-binding Rossmann-fold domains"/>
    <property type="match status" value="1"/>
</dbReference>
<dbReference type="RefSeq" id="WP_379273690.1">
    <property type="nucleotide sequence ID" value="NZ_JBHUGT010000024.1"/>
</dbReference>
<keyword evidence="4" id="KW-1185">Reference proteome</keyword>
<dbReference type="PANTHER" id="PTHR43249">
    <property type="entry name" value="UDP-N-ACETYL-2-AMINO-2-DEOXY-D-GLUCURONATE OXIDASE"/>
    <property type="match status" value="1"/>
</dbReference>
<dbReference type="Pfam" id="PF01408">
    <property type="entry name" value="GFO_IDH_MocA"/>
    <property type="match status" value="1"/>
</dbReference>
<organism evidence="3 4">
    <name type="scientific">Paenibacillus thailandensis</name>
    <dbReference type="NCBI Taxonomy" id="393250"/>
    <lineage>
        <taxon>Bacteria</taxon>
        <taxon>Bacillati</taxon>
        <taxon>Bacillota</taxon>
        <taxon>Bacilli</taxon>
        <taxon>Bacillales</taxon>
        <taxon>Paenibacillaceae</taxon>
        <taxon>Paenibacillus</taxon>
    </lineage>
</organism>
<evidence type="ECO:0000259" key="2">
    <source>
        <dbReference type="Pfam" id="PF22725"/>
    </source>
</evidence>
<reference evidence="4" key="1">
    <citation type="journal article" date="2019" name="Int. J. Syst. Evol. Microbiol.">
        <title>The Global Catalogue of Microorganisms (GCM) 10K type strain sequencing project: providing services to taxonomists for standard genome sequencing and annotation.</title>
        <authorList>
            <consortium name="The Broad Institute Genomics Platform"/>
            <consortium name="The Broad Institute Genome Sequencing Center for Infectious Disease"/>
            <person name="Wu L."/>
            <person name="Ma J."/>
        </authorList>
    </citation>
    <scope>NUCLEOTIDE SEQUENCE [LARGE SCALE GENOMIC DNA]</scope>
    <source>
        <strain evidence="4">TISTR 1827</strain>
    </source>
</reference>
<dbReference type="Proteomes" id="UP001597493">
    <property type="component" value="Unassembled WGS sequence"/>
</dbReference>
<dbReference type="Pfam" id="PF22725">
    <property type="entry name" value="GFO_IDH_MocA_C3"/>
    <property type="match status" value="1"/>
</dbReference>
<proteinExistence type="predicted"/>
<accession>A0ABW5QYW9</accession>
<dbReference type="SUPFAM" id="SSF55347">
    <property type="entry name" value="Glyceraldehyde-3-phosphate dehydrogenase-like, C-terminal domain"/>
    <property type="match status" value="1"/>
</dbReference>
<dbReference type="PANTHER" id="PTHR43249:SF1">
    <property type="entry name" value="D-GLUCOSIDE 3-DEHYDROGENASE"/>
    <property type="match status" value="1"/>
</dbReference>
<dbReference type="InterPro" id="IPR055170">
    <property type="entry name" value="GFO_IDH_MocA-like_dom"/>
</dbReference>
<feature type="domain" description="Gfo/Idh/MocA-like oxidoreductase N-terminal" evidence="1">
    <location>
        <begin position="5"/>
        <end position="127"/>
    </location>
</feature>
<dbReference type="EMBL" id="JBHUMY010000012">
    <property type="protein sequence ID" value="MFD2661211.1"/>
    <property type="molecule type" value="Genomic_DNA"/>
</dbReference>
<evidence type="ECO:0000313" key="4">
    <source>
        <dbReference type="Proteomes" id="UP001597493"/>
    </source>
</evidence>
<comment type="caution">
    <text evidence="3">The sequence shown here is derived from an EMBL/GenBank/DDBJ whole genome shotgun (WGS) entry which is preliminary data.</text>
</comment>